<evidence type="ECO:0000256" key="2">
    <source>
        <dbReference type="ARBA" id="ARBA00023186"/>
    </source>
</evidence>
<protein>
    <recommendedName>
        <fullName evidence="3">Urease accessory protein UreD</fullName>
    </recommendedName>
</protein>
<evidence type="ECO:0000256" key="1">
    <source>
        <dbReference type="ARBA" id="ARBA00007177"/>
    </source>
</evidence>
<dbReference type="Proteomes" id="UP001169006">
    <property type="component" value="Unassembled WGS sequence"/>
</dbReference>
<comment type="function">
    <text evidence="3">Required for maturation of urease via the functional incorporation of the urease nickel metallocenter.</text>
</comment>
<keyword evidence="5" id="KW-1185">Reference proteome</keyword>
<keyword evidence="3" id="KW-0996">Nickel insertion</keyword>
<dbReference type="EMBL" id="JAUKWQ010000002">
    <property type="protein sequence ID" value="MDO1582163.1"/>
    <property type="molecule type" value="Genomic_DNA"/>
</dbReference>
<comment type="subunit">
    <text evidence="3">UreD, UreF and UreG form a complex that acts as a GTP-hydrolysis-dependent molecular chaperone, activating the urease apoprotein by helping to assemble the nickel containing metallocenter of UreC. The UreE protein probably delivers the nickel.</text>
</comment>
<dbReference type="RefSeq" id="WP_302076304.1">
    <property type="nucleotide sequence ID" value="NZ_JAUKWQ010000002.1"/>
</dbReference>
<reference evidence="4" key="1">
    <citation type="journal article" date="2015" name="Int. J. Syst. Evol. Microbiol.">
        <title>Rhizobium oryzicola sp. nov., potential plant-growth-promoting endophytic bacteria isolated from rice roots.</title>
        <authorList>
            <person name="Zhang X.X."/>
            <person name="Gao J.S."/>
            <person name="Cao Y.H."/>
            <person name="Sheirdil R.A."/>
            <person name="Wang X.C."/>
            <person name="Zhang L."/>
        </authorList>
    </citation>
    <scope>NUCLEOTIDE SEQUENCE</scope>
    <source>
        <strain evidence="4">05753</strain>
    </source>
</reference>
<comment type="caution">
    <text evidence="4">The sequence shown here is derived from an EMBL/GenBank/DDBJ whole genome shotgun (WGS) entry which is preliminary data.</text>
</comment>
<accession>A0ABT8SUR3</accession>
<evidence type="ECO:0000313" key="4">
    <source>
        <dbReference type="EMBL" id="MDO1582163.1"/>
    </source>
</evidence>
<comment type="subcellular location">
    <subcellularLocation>
        <location evidence="3">Cytoplasm</location>
    </subcellularLocation>
</comment>
<dbReference type="PANTHER" id="PTHR33643">
    <property type="entry name" value="UREASE ACCESSORY PROTEIN D"/>
    <property type="match status" value="1"/>
</dbReference>
<keyword evidence="3" id="KW-0963">Cytoplasm</keyword>
<dbReference type="Pfam" id="PF01774">
    <property type="entry name" value="UreD"/>
    <property type="match status" value="1"/>
</dbReference>
<proteinExistence type="inferred from homology"/>
<reference evidence="4" key="2">
    <citation type="submission" date="2023-07" db="EMBL/GenBank/DDBJ databases">
        <authorList>
            <person name="Sun H."/>
        </authorList>
    </citation>
    <scope>NUCLEOTIDE SEQUENCE</scope>
    <source>
        <strain evidence="4">05753</strain>
    </source>
</reference>
<gene>
    <name evidence="3" type="primary">ureD</name>
    <name evidence="4" type="ORF">Q2T52_08645</name>
</gene>
<evidence type="ECO:0000256" key="3">
    <source>
        <dbReference type="HAMAP-Rule" id="MF_01384"/>
    </source>
</evidence>
<evidence type="ECO:0000313" key="5">
    <source>
        <dbReference type="Proteomes" id="UP001169006"/>
    </source>
</evidence>
<dbReference type="HAMAP" id="MF_01384">
    <property type="entry name" value="UreD"/>
    <property type="match status" value="1"/>
</dbReference>
<name>A0ABT8SUR3_9HYPH</name>
<dbReference type="PANTHER" id="PTHR33643:SF1">
    <property type="entry name" value="UREASE ACCESSORY PROTEIN D"/>
    <property type="match status" value="1"/>
</dbReference>
<sequence length="274" mass="30207">MQQQPAGRPAPQRARGKGRLVTKSLGGRTRLAELFQEGCAKIRLPETFSDELEAILINSSGGLTGGDRLEWGLRAGPGTHVTVTTQANEKVYKAAADTAHLITRIEAAEDTRVFWLPQETILFDRASLTRELEVDLAANAEFLAVEAMILGRTAMGERADHGLFRDRWRIRRNGRLIHAEEVRFEDEITRIGSHAATLGTKVAFATVLYSGPSCEIFLPRLKPLLEHGYAGASHWQDKLVVRIAASDGFALRKILSPVISLLRNGAPVPKVWNI</sequence>
<organism evidence="4 5">
    <name type="scientific">Rhizobium oryzicola</name>
    <dbReference type="NCBI Taxonomy" id="1232668"/>
    <lineage>
        <taxon>Bacteria</taxon>
        <taxon>Pseudomonadati</taxon>
        <taxon>Pseudomonadota</taxon>
        <taxon>Alphaproteobacteria</taxon>
        <taxon>Hyphomicrobiales</taxon>
        <taxon>Rhizobiaceae</taxon>
        <taxon>Rhizobium/Agrobacterium group</taxon>
        <taxon>Rhizobium</taxon>
    </lineage>
</organism>
<keyword evidence="2 3" id="KW-0143">Chaperone</keyword>
<dbReference type="InterPro" id="IPR002669">
    <property type="entry name" value="UreD"/>
</dbReference>
<comment type="similarity">
    <text evidence="1 3">Belongs to the UreD family.</text>
</comment>